<evidence type="ECO:0000313" key="2">
    <source>
        <dbReference type="Proteomes" id="UP000265618"/>
    </source>
</evidence>
<sequence>VDEETVSALLKKSSQAQAETKVIFKRNTIEMSDSDSDEESDF</sequence>
<dbReference type="EMBL" id="BDIP01005872">
    <property type="protein sequence ID" value="GCA64020.1"/>
    <property type="molecule type" value="Genomic_DNA"/>
</dbReference>
<evidence type="ECO:0000313" key="1">
    <source>
        <dbReference type="EMBL" id="GCA64020.1"/>
    </source>
</evidence>
<dbReference type="Proteomes" id="UP000265618">
    <property type="component" value="Unassembled WGS sequence"/>
</dbReference>
<accession>A0A391NTW5</accession>
<proteinExistence type="predicted"/>
<feature type="non-terminal residue" evidence="1">
    <location>
        <position position="1"/>
    </location>
</feature>
<dbReference type="AlphaFoldDB" id="A0A391NTW5"/>
<comment type="caution">
    <text evidence="1">The sequence shown here is derived from an EMBL/GenBank/DDBJ whole genome shotgun (WGS) entry which is preliminary data.</text>
</comment>
<protein>
    <submittedName>
        <fullName evidence="1">Uncharacterized protein</fullName>
    </submittedName>
</protein>
<keyword evidence="2" id="KW-1185">Reference proteome</keyword>
<organism evidence="1 2">
    <name type="scientific">Kipferlia bialata</name>
    <dbReference type="NCBI Taxonomy" id="797122"/>
    <lineage>
        <taxon>Eukaryota</taxon>
        <taxon>Metamonada</taxon>
        <taxon>Carpediemonas-like organisms</taxon>
        <taxon>Kipferlia</taxon>
    </lineage>
</organism>
<gene>
    <name evidence="1" type="ORF">KIPB_012885</name>
</gene>
<name>A0A391NTW5_9EUKA</name>
<reference evidence="1 2" key="1">
    <citation type="journal article" date="2018" name="PLoS ONE">
        <title>The draft genome of Kipferlia bialata reveals reductive genome evolution in fornicate parasites.</title>
        <authorList>
            <person name="Tanifuji G."/>
            <person name="Takabayashi S."/>
            <person name="Kume K."/>
            <person name="Takagi M."/>
            <person name="Nakayama T."/>
            <person name="Kamikawa R."/>
            <person name="Inagaki Y."/>
            <person name="Hashimoto T."/>
        </authorList>
    </citation>
    <scope>NUCLEOTIDE SEQUENCE [LARGE SCALE GENOMIC DNA]</scope>
    <source>
        <strain evidence="1">NY0173</strain>
    </source>
</reference>